<dbReference type="Gene3D" id="3.40.50.2300">
    <property type="match status" value="1"/>
</dbReference>
<keyword evidence="4" id="KW-1185">Reference proteome</keyword>
<dbReference type="SUPFAM" id="SSF52172">
    <property type="entry name" value="CheY-like"/>
    <property type="match status" value="1"/>
</dbReference>
<gene>
    <name evidence="3" type="ORF">JANAI62_14600</name>
</gene>
<evidence type="ECO:0000256" key="1">
    <source>
        <dbReference type="PROSITE-ProRule" id="PRU00169"/>
    </source>
</evidence>
<dbReference type="InterPro" id="IPR001789">
    <property type="entry name" value="Sig_transdc_resp-reg_receiver"/>
</dbReference>
<sequence length="117" mass="12643">MTKRILVVEDDVLVAMDLAEELDDLGHSVLGPFTTLSDALESLEHQACDVAILDINLGSHTSEAVAVRLTADQVPFAVTSGYDATQWPAAFRGAPAVGKPVQREKLAQWLAELETDR</sequence>
<name>A0ABQ4NK86_9RHOB</name>
<evidence type="ECO:0000313" key="3">
    <source>
        <dbReference type="EMBL" id="GIT94837.1"/>
    </source>
</evidence>
<feature type="domain" description="Response regulatory" evidence="2">
    <location>
        <begin position="4"/>
        <end position="114"/>
    </location>
</feature>
<evidence type="ECO:0000259" key="2">
    <source>
        <dbReference type="PROSITE" id="PS50110"/>
    </source>
</evidence>
<dbReference type="RefSeq" id="WP_220748336.1">
    <property type="nucleotide sequence ID" value="NZ_BPFH01000002.1"/>
</dbReference>
<feature type="modified residue" description="4-aspartylphosphate" evidence="1">
    <location>
        <position position="54"/>
    </location>
</feature>
<dbReference type="EMBL" id="BPFH01000002">
    <property type="protein sequence ID" value="GIT94837.1"/>
    <property type="molecule type" value="Genomic_DNA"/>
</dbReference>
<organism evidence="3 4">
    <name type="scientific">Jannaschia pagri</name>
    <dbReference type="NCBI Taxonomy" id="2829797"/>
    <lineage>
        <taxon>Bacteria</taxon>
        <taxon>Pseudomonadati</taxon>
        <taxon>Pseudomonadota</taxon>
        <taxon>Alphaproteobacteria</taxon>
        <taxon>Rhodobacterales</taxon>
        <taxon>Roseobacteraceae</taxon>
        <taxon>Jannaschia</taxon>
    </lineage>
</organism>
<reference evidence="3 4" key="1">
    <citation type="submission" date="2021-05" db="EMBL/GenBank/DDBJ databases">
        <title>Bacteria Genome sequencing.</title>
        <authorList>
            <person name="Takabe Y."/>
            <person name="Nakajima Y."/>
            <person name="Suzuki S."/>
            <person name="Shiozaki T."/>
        </authorList>
    </citation>
    <scope>NUCLEOTIDE SEQUENCE [LARGE SCALE GENOMIC DNA]</scope>
    <source>
        <strain evidence="3 4">AI_62</strain>
    </source>
</reference>
<keyword evidence="1" id="KW-0597">Phosphoprotein</keyword>
<proteinExistence type="predicted"/>
<dbReference type="Proteomes" id="UP000786693">
    <property type="component" value="Unassembled WGS sequence"/>
</dbReference>
<dbReference type="Pfam" id="PF00072">
    <property type="entry name" value="Response_reg"/>
    <property type="match status" value="1"/>
</dbReference>
<accession>A0ABQ4NK86</accession>
<dbReference type="PROSITE" id="PS50110">
    <property type="entry name" value="RESPONSE_REGULATORY"/>
    <property type="match status" value="1"/>
</dbReference>
<protein>
    <submittedName>
        <fullName evidence="3">Response regulator</fullName>
    </submittedName>
</protein>
<comment type="caution">
    <text evidence="3">The sequence shown here is derived from an EMBL/GenBank/DDBJ whole genome shotgun (WGS) entry which is preliminary data.</text>
</comment>
<evidence type="ECO:0000313" key="4">
    <source>
        <dbReference type="Proteomes" id="UP000786693"/>
    </source>
</evidence>
<dbReference type="InterPro" id="IPR011006">
    <property type="entry name" value="CheY-like_superfamily"/>
</dbReference>